<evidence type="ECO:0000256" key="1">
    <source>
        <dbReference type="SAM" id="MobiDB-lite"/>
    </source>
</evidence>
<dbReference type="InterPro" id="IPR046200">
    <property type="entry name" value="DUF6233"/>
</dbReference>
<reference evidence="2 3" key="1">
    <citation type="submission" date="2021-07" db="EMBL/GenBank/DDBJ databases">
        <title>Sequencing Streptomyces halstedii LGO-A4 genome an citrus endophytic actinomycete.</title>
        <authorList>
            <person name="Samborskyy M."/>
            <person name="Scott N."/>
            <person name="Deglau R."/>
            <person name="Dickens S."/>
            <person name="Oliveira L.G."/>
        </authorList>
    </citation>
    <scope>NUCLEOTIDE SEQUENCE [LARGE SCALE GENOMIC DNA]</scope>
    <source>
        <strain evidence="2 3">LGO-A4</strain>
    </source>
</reference>
<dbReference type="Pfam" id="PF19746">
    <property type="entry name" value="DUF6233"/>
    <property type="match status" value="1"/>
</dbReference>
<proteinExistence type="predicted"/>
<sequence length="110" mass="12187">MNDLPPDLPRLRTLETWLTVSLDRVRQQIEAAEQREREQRTGEDRRPPVPDWVLELGIGVGAPPAEVHVGGCYAAGGRRRAITREQALAALTDGVRACVHCRPDTELGLL</sequence>
<protein>
    <submittedName>
        <fullName evidence="2">Uncharacterized protein</fullName>
    </submittedName>
</protein>
<evidence type="ECO:0000313" key="2">
    <source>
        <dbReference type="EMBL" id="MBV7671362.1"/>
    </source>
</evidence>
<comment type="caution">
    <text evidence="2">The sequence shown here is derived from an EMBL/GenBank/DDBJ whole genome shotgun (WGS) entry which is preliminary data.</text>
</comment>
<gene>
    <name evidence="2" type="ORF">STHAL_18090</name>
</gene>
<name>A0ABS6TSX3_STRHA</name>
<dbReference type="Proteomes" id="UP000735541">
    <property type="component" value="Unassembled WGS sequence"/>
</dbReference>
<evidence type="ECO:0000313" key="3">
    <source>
        <dbReference type="Proteomes" id="UP000735541"/>
    </source>
</evidence>
<feature type="region of interest" description="Disordered" evidence="1">
    <location>
        <begin position="31"/>
        <end position="50"/>
    </location>
</feature>
<accession>A0ABS6TSX3</accession>
<feature type="compositionally biased region" description="Basic and acidic residues" evidence="1">
    <location>
        <begin position="31"/>
        <end position="48"/>
    </location>
</feature>
<organism evidence="2 3">
    <name type="scientific">Streptomyces halstedii</name>
    <dbReference type="NCBI Taxonomy" id="1944"/>
    <lineage>
        <taxon>Bacteria</taxon>
        <taxon>Bacillati</taxon>
        <taxon>Actinomycetota</taxon>
        <taxon>Actinomycetes</taxon>
        <taxon>Kitasatosporales</taxon>
        <taxon>Streptomycetaceae</taxon>
        <taxon>Streptomyces</taxon>
    </lineage>
</organism>
<dbReference type="RefSeq" id="WP_228869921.1">
    <property type="nucleotide sequence ID" value="NZ_JAHUVW010000001.1"/>
</dbReference>
<keyword evidence="3" id="KW-1185">Reference proteome</keyword>
<dbReference type="EMBL" id="JAHUVW010000001">
    <property type="protein sequence ID" value="MBV7671362.1"/>
    <property type="molecule type" value="Genomic_DNA"/>
</dbReference>